<organism evidence="1 2">
    <name type="scientific">Helicobacter pylori</name>
    <name type="common">Campylobacter pylori</name>
    <dbReference type="NCBI Taxonomy" id="210"/>
    <lineage>
        <taxon>Bacteria</taxon>
        <taxon>Pseudomonadati</taxon>
        <taxon>Campylobacterota</taxon>
        <taxon>Epsilonproteobacteria</taxon>
        <taxon>Campylobacterales</taxon>
        <taxon>Helicobacteraceae</taxon>
        <taxon>Helicobacter</taxon>
    </lineage>
</organism>
<dbReference type="Proteomes" id="UP000320851">
    <property type="component" value="Chromosome"/>
</dbReference>
<sequence>MRLVAFKTNGILKAFNRHNELIFQKEIHEQNTTQKLEFTKNNYYEFNGVFFGVCEGVGDLDYRDYPKNLNFNALLCETIENYLLNAKEPENKPQKALLADFLAVYEKNIIKGVYYLKPKFFAEKERQLIERILK</sequence>
<reference evidence="1 2" key="1">
    <citation type="journal article" date="2019" name="Sci. Rep.">
        <title>Evolutionary mechanism leading to the multi-cagA genotype in Helicobacter pylori.</title>
        <authorList>
            <person name="Su H."/>
            <person name="Tissera K."/>
            <person name="Jang S."/>
            <person name="Choi Y.H."/>
            <person name="Kim A."/>
            <person name="Cho Y.J."/>
            <person name="Li M."/>
            <person name="Gunawardhana N."/>
            <person name="Merrell D.S."/>
            <person name="Ge L."/>
            <person name="Cha J.H."/>
        </authorList>
    </citation>
    <scope>NUCLEOTIDE SEQUENCE [LARGE SCALE GENOMIC DNA]</scope>
    <source>
        <strain evidence="1 2">B140</strain>
    </source>
</reference>
<evidence type="ECO:0000313" key="2">
    <source>
        <dbReference type="Proteomes" id="UP000320851"/>
    </source>
</evidence>
<accession>A0A518YHG4</accession>
<evidence type="ECO:0000313" key="1">
    <source>
        <dbReference type="EMBL" id="QDY61533.1"/>
    </source>
</evidence>
<gene>
    <name evidence="1" type="ORF">CV728_08325</name>
</gene>
<proteinExistence type="predicted"/>
<dbReference type="AlphaFoldDB" id="A0A518YHG4"/>
<dbReference type="EMBL" id="CP024948">
    <property type="protein sequence ID" value="QDY61533.1"/>
    <property type="molecule type" value="Genomic_DNA"/>
</dbReference>
<dbReference type="RefSeq" id="WP_145818318.1">
    <property type="nucleotide sequence ID" value="NZ_CP024948.1"/>
</dbReference>
<name>A0A518YHG4_HELPX</name>
<protein>
    <submittedName>
        <fullName evidence="1">Uncharacterized protein</fullName>
    </submittedName>
</protein>